<evidence type="ECO:0000256" key="2">
    <source>
        <dbReference type="SAM" id="Phobius"/>
    </source>
</evidence>
<proteinExistence type="predicted"/>
<comment type="caution">
    <text evidence="3">The sequence shown here is derived from an EMBL/GenBank/DDBJ whole genome shotgun (WGS) entry which is preliminary data.</text>
</comment>
<keyword evidence="2" id="KW-1133">Transmembrane helix</keyword>
<dbReference type="Proteomes" id="UP000298663">
    <property type="component" value="Unassembled WGS sequence"/>
</dbReference>
<sequence length="90" mass="10725">MIPWPNLVILILYAASFALIGTARFSALKGRRRFRRQRRRPSTPSSNTFRRGEAKRSEEILRRKGVAEHRYDYKTFNKENFPESDFHKLI</sequence>
<gene>
    <name evidence="3" type="ORF">L596_019626</name>
</gene>
<evidence type="ECO:0000256" key="1">
    <source>
        <dbReference type="SAM" id="MobiDB-lite"/>
    </source>
</evidence>
<dbReference type="AlphaFoldDB" id="A0A4U5MR28"/>
<accession>A0A4U5MR28</accession>
<keyword evidence="2" id="KW-0812">Transmembrane</keyword>
<name>A0A4U5MR28_STECR</name>
<dbReference type="EMBL" id="AZBU02000006">
    <property type="protein sequence ID" value="TKR72116.1"/>
    <property type="molecule type" value="Genomic_DNA"/>
</dbReference>
<feature type="compositionally biased region" description="Basic residues" evidence="1">
    <location>
        <begin position="31"/>
        <end position="41"/>
    </location>
</feature>
<keyword evidence="4" id="KW-1185">Reference proteome</keyword>
<feature type="region of interest" description="Disordered" evidence="1">
    <location>
        <begin position="31"/>
        <end position="56"/>
    </location>
</feature>
<protein>
    <submittedName>
        <fullName evidence="3">Uncharacterized protein</fullName>
    </submittedName>
</protein>
<reference evidence="3 4" key="2">
    <citation type="journal article" date="2019" name="G3 (Bethesda)">
        <title>Hybrid Assembly of the Genome of the Entomopathogenic Nematode Steinernema carpocapsae Identifies the X-Chromosome.</title>
        <authorList>
            <person name="Serra L."/>
            <person name="Macchietto M."/>
            <person name="Macias-Munoz A."/>
            <person name="McGill C.J."/>
            <person name="Rodriguez I.M."/>
            <person name="Rodriguez B."/>
            <person name="Murad R."/>
            <person name="Mortazavi A."/>
        </authorList>
    </citation>
    <scope>NUCLEOTIDE SEQUENCE [LARGE SCALE GENOMIC DNA]</scope>
    <source>
        <strain evidence="3 4">ALL</strain>
    </source>
</reference>
<evidence type="ECO:0000313" key="4">
    <source>
        <dbReference type="Proteomes" id="UP000298663"/>
    </source>
</evidence>
<organism evidence="3 4">
    <name type="scientific">Steinernema carpocapsae</name>
    <name type="common">Entomopathogenic nematode</name>
    <dbReference type="NCBI Taxonomy" id="34508"/>
    <lineage>
        <taxon>Eukaryota</taxon>
        <taxon>Metazoa</taxon>
        <taxon>Ecdysozoa</taxon>
        <taxon>Nematoda</taxon>
        <taxon>Chromadorea</taxon>
        <taxon>Rhabditida</taxon>
        <taxon>Tylenchina</taxon>
        <taxon>Panagrolaimomorpha</taxon>
        <taxon>Strongyloidoidea</taxon>
        <taxon>Steinernematidae</taxon>
        <taxon>Steinernema</taxon>
    </lineage>
</organism>
<keyword evidence="2" id="KW-0472">Membrane</keyword>
<reference evidence="3 4" key="1">
    <citation type="journal article" date="2015" name="Genome Biol.">
        <title>Comparative genomics of Steinernema reveals deeply conserved gene regulatory networks.</title>
        <authorList>
            <person name="Dillman A.R."/>
            <person name="Macchietto M."/>
            <person name="Porter C.F."/>
            <person name="Rogers A."/>
            <person name="Williams B."/>
            <person name="Antoshechkin I."/>
            <person name="Lee M.M."/>
            <person name="Goodwin Z."/>
            <person name="Lu X."/>
            <person name="Lewis E.E."/>
            <person name="Goodrich-Blair H."/>
            <person name="Stock S.P."/>
            <person name="Adams B.J."/>
            <person name="Sternberg P.W."/>
            <person name="Mortazavi A."/>
        </authorList>
    </citation>
    <scope>NUCLEOTIDE SEQUENCE [LARGE SCALE GENOMIC DNA]</scope>
    <source>
        <strain evidence="3 4">ALL</strain>
    </source>
</reference>
<feature type="transmembrane region" description="Helical" evidence="2">
    <location>
        <begin position="6"/>
        <end position="28"/>
    </location>
</feature>
<evidence type="ECO:0000313" key="3">
    <source>
        <dbReference type="EMBL" id="TKR72116.1"/>
    </source>
</evidence>